<evidence type="ECO:0000256" key="3">
    <source>
        <dbReference type="ARBA" id="ARBA00023082"/>
    </source>
</evidence>
<feature type="domain" description="RNA polymerase sigma-70 ECF-like HTH" evidence="5">
    <location>
        <begin position="16"/>
        <end position="191"/>
    </location>
</feature>
<dbReference type="EMBL" id="PDWW01000001">
    <property type="protein sequence ID" value="KAF1727316.1"/>
    <property type="molecule type" value="Genomic_DNA"/>
</dbReference>
<dbReference type="InterPro" id="IPR011517">
    <property type="entry name" value="RNA_pol_sigma70_ECF-like"/>
</dbReference>
<dbReference type="PANTHER" id="PTHR43133:SF39">
    <property type="entry name" value="SIMILAR TO RNA POLYMERASE SIGMA-E FACTOR"/>
    <property type="match status" value="1"/>
</dbReference>
<gene>
    <name evidence="6" type="ORF">CSC78_00375</name>
</gene>
<evidence type="ECO:0000256" key="4">
    <source>
        <dbReference type="ARBA" id="ARBA00023163"/>
    </source>
</evidence>
<dbReference type="NCBIfam" id="TIGR02937">
    <property type="entry name" value="sigma70-ECF"/>
    <property type="match status" value="1"/>
</dbReference>
<dbReference type="InterPro" id="IPR014284">
    <property type="entry name" value="RNA_pol_sigma-70_dom"/>
</dbReference>
<protein>
    <submittedName>
        <fullName evidence="6">RNA polymerase subunit sigma</fullName>
    </submittedName>
</protein>
<dbReference type="Proteomes" id="UP000781710">
    <property type="component" value="Unassembled WGS sequence"/>
</dbReference>
<evidence type="ECO:0000256" key="1">
    <source>
        <dbReference type="ARBA" id="ARBA00010641"/>
    </source>
</evidence>
<dbReference type="Gene3D" id="1.10.10.10">
    <property type="entry name" value="Winged helix-like DNA-binding domain superfamily/Winged helix DNA-binding domain"/>
    <property type="match status" value="1"/>
</dbReference>
<evidence type="ECO:0000256" key="2">
    <source>
        <dbReference type="ARBA" id="ARBA00023015"/>
    </source>
</evidence>
<proteinExistence type="inferred from homology"/>
<dbReference type="InterPro" id="IPR036388">
    <property type="entry name" value="WH-like_DNA-bd_sf"/>
</dbReference>
<comment type="similarity">
    <text evidence="1">Belongs to the sigma-70 factor family. ECF subfamily.</text>
</comment>
<evidence type="ECO:0000313" key="7">
    <source>
        <dbReference type="Proteomes" id="UP000781710"/>
    </source>
</evidence>
<dbReference type="InterPro" id="IPR039425">
    <property type="entry name" value="RNA_pol_sigma-70-like"/>
</dbReference>
<dbReference type="InterPro" id="IPR013324">
    <property type="entry name" value="RNA_pol_sigma_r3/r4-like"/>
</dbReference>
<dbReference type="InterPro" id="IPR013325">
    <property type="entry name" value="RNA_pol_sigma_r2"/>
</dbReference>
<organism evidence="6 7">
    <name type="scientific">Pseudoxanthomonas japonensis</name>
    <dbReference type="NCBI Taxonomy" id="69284"/>
    <lineage>
        <taxon>Bacteria</taxon>
        <taxon>Pseudomonadati</taxon>
        <taxon>Pseudomonadota</taxon>
        <taxon>Gammaproteobacteria</taxon>
        <taxon>Lysobacterales</taxon>
        <taxon>Lysobacteraceae</taxon>
        <taxon>Pseudoxanthomonas</taxon>
    </lineage>
</organism>
<evidence type="ECO:0000313" key="6">
    <source>
        <dbReference type="EMBL" id="KAF1727316.1"/>
    </source>
</evidence>
<keyword evidence="7" id="KW-1185">Reference proteome</keyword>
<dbReference type="SUPFAM" id="SSF88659">
    <property type="entry name" value="Sigma3 and sigma4 domains of RNA polymerase sigma factors"/>
    <property type="match status" value="1"/>
</dbReference>
<keyword evidence="3" id="KW-0731">Sigma factor</keyword>
<dbReference type="InterPro" id="IPR053812">
    <property type="entry name" value="HTH_Sigma70_ECF-like"/>
</dbReference>
<dbReference type="SUPFAM" id="SSF88946">
    <property type="entry name" value="Sigma2 domain of RNA polymerase sigma factors"/>
    <property type="match status" value="1"/>
</dbReference>
<evidence type="ECO:0000259" key="5">
    <source>
        <dbReference type="Pfam" id="PF07638"/>
    </source>
</evidence>
<sequence length="193" mass="21499">MARGVAGERRMDQVPVTQLLKRAREGDVRAADAVFASLYDELKRAAHLQLRRHRDNLDTTVLVHETYLKMATGERLAANDRAHLLAMSARAMRQVLVDHARIAQAQKRGGGVDALTLTARLGGDERAVVEVLALDELLDALQQADARAAQIVELRYFGGYEETEIAQMLGVSERTVRRDWRTARAFLLAELGK</sequence>
<name>A0ABQ6ZLT1_9GAMM</name>
<keyword evidence="2" id="KW-0805">Transcription regulation</keyword>
<accession>A0ABQ6ZLT1</accession>
<reference evidence="6 7" key="1">
    <citation type="submission" date="2017-10" db="EMBL/GenBank/DDBJ databases">
        <title>Whole genome sequencing of members of genus Pseudoxanthomonas.</title>
        <authorList>
            <person name="Kumar S."/>
            <person name="Bansal K."/>
            <person name="Kaur A."/>
            <person name="Patil P."/>
            <person name="Sharma S."/>
            <person name="Patil P.B."/>
        </authorList>
    </citation>
    <scope>NUCLEOTIDE SEQUENCE [LARGE SCALE GENOMIC DNA]</scope>
    <source>
        <strain evidence="6 7">DSM 17109</strain>
    </source>
</reference>
<dbReference type="Pfam" id="PF07638">
    <property type="entry name" value="Sigma70_ECF"/>
    <property type="match status" value="1"/>
</dbReference>
<dbReference type="NCBIfam" id="TIGR02999">
    <property type="entry name" value="Sig-70_X6"/>
    <property type="match status" value="1"/>
</dbReference>
<dbReference type="PANTHER" id="PTHR43133">
    <property type="entry name" value="RNA POLYMERASE ECF-TYPE SIGMA FACTO"/>
    <property type="match status" value="1"/>
</dbReference>
<comment type="caution">
    <text evidence="6">The sequence shown here is derived from an EMBL/GenBank/DDBJ whole genome shotgun (WGS) entry which is preliminary data.</text>
</comment>
<keyword evidence="4" id="KW-0804">Transcription</keyword>